<name>A0A975FW18_9CAUL</name>
<evidence type="ECO:0000313" key="1">
    <source>
        <dbReference type="EMBL" id="QUD86019.1"/>
    </source>
</evidence>
<organism evidence="1 2">
    <name type="scientific">Phenylobacterium montanum</name>
    <dbReference type="NCBI Taxonomy" id="2823693"/>
    <lineage>
        <taxon>Bacteria</taxon>
        <taxon>Pseudomonadati</taxon>
        <taxon>Pseudomonadota</taxon>
        <taxon>Alphaproteobacteria</taxon>
        <taxon>Caulobacterales</taxon>
        <taxon>Caulobacteraceae</taxon>
        <taxon>Phenylobacterium</taxon>
    </lineage>
</organism>
<dbReference type="AlphaFoldDB" id="A0A975FW18"/>
<reference evidence="1" key="1">
    <citation type="submission" date="2021-04" db="EMBL/GenBank/DDBJ databases">
        <title>The complete genome sequence of Caulobacter sp. S6.</title>
        <authorList>
            <person name="Tang Y."/>
            <person name="Ouyang W."/>
            <person name="Liu Q."/>
            <person name="Huang B."/>
            <person name="Guo Z."/>
            <person name="Lei P."/>
        </authorList>
    </citation>
    <scope>NUCLEOTIDE SEQUENCE</scope>
    <source>
        <strain evidence="1">S6</strain>
    </source>
</reference>
<keyword evidence="2" id="KW-1185">Reference proteome</keyword>
<sequence length="405" mass="43462">MSAHPLDPAAPDASIGLTALARMAFEGVDQQPLFARLIERAEGGDAVALMDLATMLLLNSQTENGLNVQAQALAAQRIYRRPSPVAGGSPLRVLAIMTAGDMMANTPLDFLLAGADAELISLYVDASGALPDPLPGHDIAFLAIGESEANQPVLRALAPRLAAWPKPLLNADALKIASLTRDGACALLEGAEGLVAPAAARLDRSQMQALADGALAPADVLPGAAWPLIARPIGSHAGTGLLKLDAATAVAAYLAEQPAERFYLSPFIDYSGPDSLFRKHRIVVIEGRPFVCHMAVSPRWMVHYLNADMLENARNREEEARFFAEFDAFAARHAAAFQALHQRLGLDYFGIDSGETADGRLLVFEVDVAMIVHDMDPPDLFPYKKPQMRKVFDAFQAMLKRRAAV</sequence>
<dbReference type="RefSeq" id="WP_211936071.1">
    <property type="nucleotide sequence ID" value="NZ_CP073078.1"/>
</dbReference>
<evidence type="ECO:0000313" key="2">
    <source>
        <dbReference type="Proteomes" id="UP000676409"/>
    </source>
</evidence>
<proteinExistence type="predicted"/>
<gene>
    <name evidence="1" type="ORF">KCG34_12970</name>
</gene>
<evidence type="ECO:0008006" key="3">
    <source>
        <dbReference type="Google" id="ProtNLM"/>
    </source>
</evidence>
<dbReference type="SUPFAM" id="SSF56059">
    <property type="entry name" value="Glutathione synthetase ATP-binding domain-like"/>
    <property type="match status" value="1"/>
</dbReference>
<protein>
    <recommendedName>
        <fullName evidence="3">Glutathione synthase</fullName>
    </recommendedName>
</protein>
<dbReference type="EMBL" id="CP073078">
    <property type="protein sequence ID" value="QUD86019.1"/>
    <property type="molecule type" value="Genomic_DNA"/>
</dbReference>
<dbReference type="KEGG" id="caul:KCG34_12970"/>
<accession>A0A975FW18</accession>
<dbReference type="Proteomes" id="UP000676409">
    <property type="component" value="Chromosome"/>
</dbReference>